<name>A0A7I7XP18_9MYCO</name>
<organism evidence="1 2">
    <name type="scientific">Mycolicibacterium madagascariense</name>
    <dbReference type="NCBI Taxonomy" id="212765"/>
    <lineage>
        <taxon>Bacteria</taxon>
        <taxon>Bacillati</taxon>
        <taxon>Actinomycetota</taxon>
        <taxon>Actinomycetes</taxon>
        <taxon>Mycobacteriales</taxon>
        <taxon>Mycobacteriaceae</taxon>
        <taxon>Mycolicibacterium</taxon>
    </lineage>
</organism>
<gene>
    <name evidence="1" type="ORF">MMAD_51180</name>
</gene>
<evidence type="ECO:0000313" key="2">
    <source>
        <dbReference type="Proteomes" id="UP000466517"/>
    </source>
</evidence>
<keyword evidence="2" id="KW-1185">Reference proteome</keyword>
<evidence type="ECO:0000313" key="1">
    <source>
        <dbReference type="EMBL" id="BBZ30823.1"/>
    </source>
</evidence>
<dbReference type="EMBL" id="AP022610">
    <property type="protein sequence ID" value="BBZ30823.1"/>
    <property type="molecule type" value="Genomic_DNA"/>
</dbReference>
<protein>
    <recommendedName>
        <fullName evidence="3">Asp23/Gls24 family envelope stress response protein</fullName>
    </recommendedName>
</protein>
<reference evidence="1 2" key="1">
    <citation type="journal article" date="2019" name="Emerg. Microbes Infect.">
        <title>Comprehensive subspecies identification of 175 nontuberculous mycobacteria species based on 7547 genomic profiles.</title>
        <authorList>
            <person name="Matsumoto Y."/>
            <person name="Kinjo T."/>
            <person name="Motooka D."/>
            <person name="Nabeya D."/>
            <person name="Jung N."/>
            <person name="Uechi K."/>
            <person name="Horii T."/>
            <person name="Iida T."/>
            <person name="Fujita J."/>
            <person name="Nakamura S."/>
        </authorList>
    </citation>
    <scope>NUCLEOTIDE SEQUENCE [LARGE SCALE GENOMIC DNA]</scope>
    <source>
        <strain evidence="1 2">JCM 13574</strain>
    </source>
</reference>
<dbReference type="Proteomes" id="UP000466517">
    <property type="component" value="Chromosome"/>
</dbReference>
<dbReference type="KEGG" id="mmag:MMAD_51180"/>
<dbReference type="RefSeq" id="WP_163742544.1">
    <property type="nucleotide sequence ID" value="NZ_AP022610.1"/>
</dbReference>
<sequence>MTEMADVVAAAVLGVPGVAELNAGMFGEVGTYLPGRRVAGIRLGDDVTEVHVSLVFGAPVRETAARIREVVGTITKGPVDVTVEDVVAPTAP</sequence>
<dbReference type="AlphaFoldDB" id="A0A7I7XP18"/>
<accession>A0A7I7XP18</accession>
<proteinExistence type="predicted"/>
<evidence type="ECO:0008006" key="3">
    <source>
        <dbReference type="Google" id="ProtNLM"/>
    </source>
</evidence>